<proteinExistence type="predicted"/>
<dbReference type="STRING" id="1353158.SAMN04488587_1883"/>
<keyword evidence="3" id="KW-1185">Reference proteome</keyword>
<evidence type="ECO:0000313" key="2">
    <source>
        <dbReference type="EMBL" id="SET00284.1"/>
    </source>
</evidence>
<sequence>MKKWKLSMAYSLLSYFLLLLMIIFIDIFWKQAFIFKEIAMIAGGFISVVLLLTILGFVVFGYRLSKDQ</sequence>
<evidence type="ECO:0000256" key="1">
    <source>
        <dbReference type="SAM" id="Phobius"/>
    </source>
</evidence>
<keyword evidence="1" id="KW-0472">Membrane</keyword>
<accession>A0A1I0B0R5</accession>
<organism evidence="2 3">
    <name type="scientific">Methanococcoides vulcani</name>
    <dbReference type="NCBI Taxonomy" id="1353158"/>
    <lineage>
        <taxon>Archaea</taxon>
        <taxon>Methanobacteriati</taxon>
        <taxon>Methanobacteriota</taxon>
        <taxon>Stenosarchaea group</taxon>
        <taxon>Methanomicrobia</taxon>
        <taxon>Methanosarcinales</taxon>
        <taxon>Methanosarcinaceae</taxon>
        <taxon>Methanococcoides</taxon>
    </lineage>
</organism>
<reference evidence="3" key="1">
    <citation type="submission" date="2016-10" db="EMBL/GenBank/DDBJ databases">
        <authorList>
            <person name="Varghese N."/>
            <person name="Submissions S."/>
        </authorList>
    </citation>
    <scope>NUCLEOTIDE SEQUENCE [LARGE SCALE GENOMIC DNA]</scope>
    <source>
        <strain evidence="3">SLH 33</strain>
    </source>
</reference>
<evidence type="ECO:0000313" key="3">
    <source>
        <dbReference type="Proteomes" id="UP000243338"/>
    </source>
</evidence>
<feature type="transmembrane region" description="Helical" evidence="1">
    <location>
        <begin position="38"/>
        <end position="62"/>
    </location>
</feature>
<dbReference type="Proteomes" id="UP000243338">
    <property type="component" value="Unassembled WGS sequence"/>
</dbReference>
<name>A0A1I0B0R5_9EURY</name>
<feature type="transmembrane region" description="Helical" evidence="1">
    <location>
        <begin position="12"/>
        <end position="32"/>
    </location>
</feature>
<gene>
    <name evidence="2" type="ORF">SAMN04488587_1883</name>
</gene>
<keyword evidence="1" id="KW-1133">Transmembrane helix</keyword>
<protein>
    <submittedName>
        <fullName evidence="2">Uncharacterized protein</fullName>
    </submittedName>
</protein>
<dbReference type="EMBL" id="FOHQ01000006">
    <property type="protein sequence ID" value="SET00284.1"/>
    <property type="molecule type" value="Genomic_DNA"/>
</dbReference>
<dbReference type="AlphaFoldDB" id="A0A1I0B0R5"/>
<keyword evidence="1" id="KW-0812">Transmembrane</keyword>